<evidence type="ECO:0000313" key="1">
    <source>
        <dbReference type="EMBL" id="KKM23795.1"/>
    </source>
</evidence>
<protein>
    <submittedName>
        <fullName evidence="1">Uncharacterized protein</fullName>
    </submittedName>
</protein>
<dbReference type="EMBL" id="LAZR01013052">
    <property type="protein sequence ID" value="KKM23795.1"/>
    <property type="molecule type" value="Genomic_DNA"/>
</dbReference>
<organism evidence="1">
    <name type="scientific">marine sediment metagenome</name>
    <dbReference type="NCBI Taxonomy" id="412755"/>
    <lineage>
        <taxon>unclassified sequences</taxon>
        <taxon>metagenomes</taxon>
        <taxon>ecological metagenomes</taxon>
    </lineage>
</organism>
<comment type="caution">
    <text evidence="1">The sequence shown here is derived from an EMBL/GenBank/DDBJ whole genome shotgun (WGS) entry which is preliminary data.</text>
</comment>
<reference evidence="1" key="1">
    <citation type="journal article" date="2015" name="Nature">
        <title>Complex archaea that bridge the gap between prokaryotes and eukaryotes.</title>
        <authorList>
            <person name="Spang A."/>
            <person name="Saw J.H."/>
            <person name="Jorgensen S.L."/>
            <person name="Zaremba-Niedzwiedzka K."/>
            <person name="Martijn J."/>
            <person name="Lind A.E."/>
            <person name="van Eijk R."/>
            <person name="Schleper C."/>
            <person name="Guy L."/>
            <person name="Ettema T.J."/>
        </authorList>
    </citation>
    <scope>NUCLEOTIDE SEQUENCE</scope>
</reference>
<dbReference type="AlphaFoldDB" id="A0A0F9L8C3"/>
<gene>
    <name evidence="1" type="ORF">LCGC14_1611630</name>
</gene>
<accession>A0A0F9L8C3</accession>
<sequence>MTTKKADTSPTLSKQEQNEILRQTKIELEKGTDPKKAVSIAARKAAETRTRDTRCQEICKAAQVIVTASVKAGATLDDVRRVFRHVDDDLTIRFAGSHHVGSGSASDARATFADFAALSIDKFKVGTDEFSCSKGSGTKIRNAAYASAGFEDVKYVINSWVILARDERLHEVVKCRINGSWVTLASVVSQLAKR</sequence>
<proteinExistence type="predicted"/>
<name>A0A0F9L8C3_9ZZZZ</name>